<dbReference type="EMBL" id="CAJOBJ010155915">
    <property type="protein sequence ID" value="CAF4826687.1"/>
    <property type="molecule type" value="Genomic_DNA"/>
</dbReference>
<reference evidence="1" key="1">
    <citation type="submission" date="2021-02" db="EMBL/GenBank/DDBJ databases">
        <authorList>
            <person name="Nowell W R."/>
        </authorList>
    </citation>
    <scope>NUCLEOTIDE SEQUENCE</scope>
</reference>
<accession>A0A8S3BFL3</accession>
<name>A0A8S3BFL3_9BILA</name>
<dbReference type="InterPro" id="IPR036397">
    <property type="entry name" value="RNaseH_sf"/>
</dbReference>
<dbReference type="Proteomes" id="UP000681720">
    <property type="component" value="Unassembled WGS sequence"/>
</dbReference>
<dbReference type="Gene3D" id="3.30.420.10">
    <property type="entry name" value="Ribonuclease H-like superfamily/Ribonuclease H"/>
    <property type="match status" value="1"/>
</dbReference>
<evidence type="ECO:0000313" key="1">
    <source>
        <dbReference type="EMBL" id="CAF4826687.1"/>
    </source>
</evidence>
<dbReference type="GO" id="GO:0003676">
    <property type="term" value="F:nucleic acid binding"/>
    <property type="evidence" value="ECO:0007669"/>
    <property type="project" value="InterPro"/>
</dbReference>
<dbReference type="AlphaFoldDB" id="A0A8S3BFL3"/>
<organism evidence="1 2">
    <name type="scientific">Rotaria magnacalcarata</name>
    <dbReference type="NCBI Taxonomy" id="392030"/>
    <lineage>
        <taxon>Eukaryota</taxon>
        <taxon>Metazoa</taxon>
        <taxon>Spiralia</taxon>
        <taxon>Gnathifera</taxon>
        <taxon>Rotifera</taxon>
        <taxon>Eurotatoria</taxon>
        <taxon>Bdelloidea</taxon>
        <taxon>Philodinida</taxon>
        <taxon>Philodinidae</taxon>
        <taxon>Rotaria</taxon>
    </lineage>
</organism>
<protein>
    <submittedName>
        <fullName evidence="1">Uncharacterized protein</fullName>
    </submittedName>
</protein>
<feature type="non-terminal residue" evidence="1">
    <location>
        <position position="1"/>
    </location>
</feature>
<evidence type="ECO:0000313" key="2">
    <source>
        <dbReference type="Proteomes" id="UP000681720"/>
    </source>
</evidence>
<sequence length="71" mass="8210">DRWPPNSPDLCPLDYSSWNELTESMDWDNITTKATMIDEVIKILCYWISVDARKCLLLLIVSSSTELPISY</sequence>
<gene>
    <name evidence="1" type="ORF">GIL414_LOCUS48256</name>
</gene>
<proteinExistence type="predicted"/>
<comment type="caution">
    <text evidence="1">The sequence shown here is derived from an EMBL/GenBank/DDBJ whole genome shotgun (WGS) entry which is preliminary data.</text>
</comment>